<gene>
    <name evidence="2" type="ORF">SDC9_113508</name>
</gene>
<dbReference type="AlphaFoldDB" id="A0A645BN94"/>
<dbReference type="Gene3D" id="1.20.120.520">
    <property type="entry name" value="nmb1532 protein domain like"/>
    <property type="match status" value="1"/>
</dbReference>
<dbReference type="PANTHER" id="PTHR35585">
    <property type="entry name" value="HHE DOMAIN PROTEIN (AFU_ORTHOLOGUE AFUA_4G00730)"/>
    <property type="match status" value="1"/>
</dbReference>
<evidence type="ECO:0000259" key="1">
    <source>
        <dbReference type="Pfam" id="PF01814"/>
    </source>
</evidence>
<feature type="domain" description="Hemerythrin-like" evidence="1">
    <location>
        <begin position="3"/>
        <end position="115"/>
    </location>
</feature>
<protein>
    <recommendedName>
        <fullName evidence="1">Hemerythrin-like domain-containing protein</fullName>
    </recommendedName>
</protein>
<evidence type="ECO:0000313" key="2">
    <source>
        <dbReference type="EMBL" id="MPM66598.1"/>
    </source>
</evidence>
<dbReference type="PANTHER" id="PTHR35585:SF1">
    <property type="entry name" value="HHE DOMAIN PROTEIN (AFU_ORTHOLOGUE AFUA_4G00730)"/>
    <property type="match status" value="1"/>
</dbReference>
<dbReference type="EMBL" id="VSSQ01021184">
    <property type="protein sequence ID" value="MPM66598.1"/>
    <property type="molecule type" value="Genomic_DNA"/>
</dbReference>
<comment type="caution">
    <text evidence="2">The sequence shown here is derived from an EMBL/GenBank/DDBJ whole genome shotgun (WGS) entry which is preliminary data.</text>
</comment>
<reference evidence="2" key="1">
    <citation type="submission" date="2019-08" db="EMBL/GenBank/DDBJ databases">
        <authorList>
            <person name="Kucharzyk K."/>
            <person name="Murdoch R.W."/>
            <person name="Higgins S."/>
            <person name="Loffler F."/>
        </authorList>
    </citation>
    <scope>NUCLEOTIDE SEQUENCE</scope>
</reference>
<sequence>METIYDILKAEHDQVADLLQQALSDGSKVSFVKLRLKTDPHMMGEEQLFYPRLEEKEELHDLVVEAYQEHNEAKTLICEMEGMDERDEEWASKLSELKRSIDHHVEEEESRVFERARSVLSQQEAEEIAQQYVEFKRGYMNRVETGEPPLA</sequence>
<dbReference type="InterPro" id="IPR012312">
    <property type="entry name" value="Hemerythrin-like"/>
</dbReference>
<proteinExistence type="predicted"/>
<dbReference type="Pfam" id="PF01814">
    <property type="entry name" value="Hemerythrin"/>
    <property type="match status" value="1"/>
</dbReference>
<name>A0A645BN94_9ZZZZ</name>
<organism evidence="2">
    <name type="scientific">bioreactor metagenome</name>
    <dbReference type="NCBI Taxonomy" id="1076179"/>
    <lineage>
        <taxon>unclassified sequences</taxon>
        <taxon>metagenomes</taxon>
        <taxon>ecological metagenomes</taxon>
    </lineage>
</organism>
<accession>A0A645BN94</accession>